<organism evidence="2 3">
    <name type="scientific">Staphylococcus equorum</name>
    <dbReference type="NCBI Taxonomy" id="246432"/>
    <lineage>
        <taxon>Bacteria</taxon>
        <taxon>Bacillati</taxon>
        <taxon>Bacillota</taxon>
        <taxon>Bacilli</taxon>
        <taxon>Bacillales</taxon>
        <taxon>Staphylococcaceae</taxon>
        <taxon>Staphylococcus</taxon>
    </lineage>
</organism>
<dbReference type="AlphaFoldDB" id="A0AAP7IDV8"/>
<protein>
    <submittedName>
        <fullName evidence="2">Uncharacterized protein</fullName>
    </submittedName>
</protein>
<feature type="transmembrane region" description="Helical" evidence="1">
    <location>
        <begin position="7"/>
        <end position="27"/>
    </location>
</feature>
<keyword evidence="1" id="KW-0812">Transmembrane</keyword>
<keyword evidence="1" id="KW-1133">Transmembrane helix</keyword>
<proteinExistence type="predicted"/>
<keyword evidence="1" id="KW-0472">Membrane</keyword>
<gene>
    <name evidence="2" type="ORF">ASS94_04130</name>
</gene>
<accession>A0AAP7IDV8</accession>
<evidence type="ECO:0000313" key="3">
    <source>
        <dbReference type="Proteomes" id="UP000095464"/>
    </source>
</evidence>
<evidence type="ECO:0000313" key="2">
    <source>
        <dbReference type="EMBL" id="OEK58240.1"/>
    </source>
</evidence>
<reference evidence="3" key="1">
    <citation type="submission" date="2015-11" db="EMBL/GenBank/DDBJ databases">
        <title>Genomic diversity of Staphylococcus saprophyticus strains from urinary tract infections, animal surfaces, and fermented foods.</title>
        <authorList>
            <person name="Wolfe B.E."/>
        </authorList>
    </citation>
    <scope>NUCLEOTIDE SEQUENCE [LARGE SCALE GENOMIC DNA]</scope>
    <source>
        <strain evidence="3">738_7</strain>
    </source>
</reference>
<dbReference type="Proteomes" id="UP000095464">
    <property type="component" value="Unassembled WGS sequence"/>
</dbReference>
<name>A0AAP7IDV8_9STAP</name>
<evidence type="ECO:0000256" key="1">
    <source>
        <dbReference type="SAM" id="Phobius"/>
    </source>
</evidence>
<sequence length="161" mass="19101">MHRLHKRLIFCVFITMAFGTLLLVNYIKQEHSTDLSKLSINRVKIGSEINIDEYVEQDEVILKKYRLYLKREHPNLIFKVNKKDTRLKGITLTNDTTVQTNFNGTINNNVGKVTQILGTRYKQKKLRKGFNAIIYKDKKNQIKLFIIYKHDKIKKVEIYKK</sequence>
<dbReference type="EMBL" id="LNPX01000015">
    <property type="protein sequence ID" value="OEK58240.1"/>
    <property type="molecule type" value="Genomic_DNA"/>
</dbReference>
<comment type="caution">
    <text evidence="2">The sequence shown here is derived from an EMBL/GenBank/DDBJ whole genome shotgun (WGS) entry which is preliminary data.</text>
</comment>